<proteinExistence type="predicted"/>
<name>A0A1K0JGM1_CUPNE</name>
<gene>
    <name evidence="2" type="ORF">CNECB9_4570028</name>
</gene>
<dbReference type="PIRSF" id="PIRSF020818">
    <property type="entry name" value="PHB_depoly_PhaZ"/>
    <property type="match status" value="1"/>
</dbReference>
<dbReference type="EMBL" id="FMSH01000398">
    <property type="protein sequence ID" value="SCU86474.1"/>
    <property type="molecule type" value="Genomic_DNA"/>
</dbReference>
<dbReference type="PANTHER" id="PTHR36837:SF4">
    <property type="entry name" value="BLR0908 PROTEIN"/>
    <property type="match status" value="1"/>
</dbReference>
<sequence>MIYQAYQLLADLMSPLQAATDSAAASCTASSGLASRPQFAREWCALLEWSALVRLRHERPPFGIHAVRVDGGSVAVSEEVVLATPFCSLLHFRRDVAPGQPRVLLIAPLAGHFASLLRATAATMLADHDVYLTDWRNARDIPLSCGPFGFDDFVAQLIGLLRWLGPGTHVVAVCQPAVATLAAVALMSEDRDPALPRSMTLMAGPIDTRINPTRINALAVRTPLAWFEANLIDTVPTRFDGAMRRVYPGFMQVCAFLSMNLDRHIASLNHAYRYKLEDETAKAEAIRAFYTDYFATMDLPAEFYLETVDRVFQQHALPRGRLTVAGRHVDLSAIRHTALLTVEGENDDICAVGQTEAAQELCSKLQSNLKSHYVQTGVGHYGVFAGQRWATQVYPVLRKLIHETEQRCVEAARPVHG</sequence>
<dbReference type="PANTHER" id="PTHR36837">
    <property type="entry name" value="POLY(3-HYDROXYALKANOATE) POLYMERASE SUBUNIT PHAC"/>
    <property type="match status" value="1"/>
</dbReference>
<dbReference type="InterPro" id="IPR051321">
    <property type="entry name" value="PHA/PHB_synthase"/>
</dbReference>
<dbReference type="AlphaFoldDB" id="A0A1K0JGM1"/>
<evidence type="ECO:0000313" key="2">
    <source>
        <dbReference type="EMBL" id="SCU86474.1"/>
    </source>
</evidence>
<protein>
    <submittedName>
        <fullName evidence="2">Intracellular poly(3-hydroxybutyrate) depolymerase PhaZ</fullName>
    </submittedName>
</protein>
<organism evidence="2">
    <name type="scientific">Cupriavidus necator</name>
    <name type="common">Alcaligenes eutrophus</name>
    <name type="synonym">Ralstonia eutropha</name>
    <dbReference type="NCBI Taxonomy" id="106590"/>
    <lineage>
        <taxon>Bacteria</taxon>
        <taxon>Pseudomonadati</taxon>
        <taxon>Pseudomonadota</taxon>
        <taxon>Betaproteobacteria</taxon>
        <taxon>Burkholderiales</taxon>
        <taxon>Burkholderiaceae</taxon>
        <taxon>Cupriavidus</taxon>
    </lineage>
</organism>
<dbReference type="Pfam" id="PF06850">
    <property type="entry name" value="PHB_depo_C"/>
    <property type="match status" value="1"/>
</dbReference>
<feature type="domain" description="PHB de-polymerase C-terminal" evidence="1">
    <location>
        <begin position="203"/>
        <end position="404"/>
    </location>
</feature>
<reference evidence="2" key="1">
    <citation type="submission" date="2016-09" db="EMBL/GenBank/DDBJ databases">
        <authorList>
            <person name="Capua I."/>
            <person name="De Benedictis P."/>
            <person name="Joannis T."/>
            <person name="Lombin L.H."/>
            <person name="Cattoli G."/>
        </authorList>
    </citation>
    <scope>NUCLEOTIDE SEQUENCE</scope>
    <source>
        <strain evidence="2">B9</strain>
    </source>
</reference>
<dbReference type="InterPro" id="IPR029058">
    <property type="entry name" value="AB_hydrolase_fold"/>
</dbReference>
<dbReference type="Gene3D" id="3.40.50.1820">
    <property type="entry name" value="alpha/beta hydrolase"/>
    <property type="match status" value="1"/>
</dbReference>
<dbReference type="NCBIfam" id="TIGR01849">
    <property type="entry name" value="PHB_depoly_PhaZ"/>
    <property type="match status" value="1"/>
</dbReference>
<evidence type="ECO:0000259" key="1">
    <source>
        <dbReference type="Pfam" id="PF06850"/>
    </source>
</evidence>
<dbReference type="RefSeq" id="WP_340528069.1">
    <property type="nucleotide sequence ID" value="NZ_FMSH01000398.1"/>
</dbReference>
<dbReference type="SUPFAM" id="SSF53474">
    <property type="entry name" value="alpha/beta-Hydrolases"/>
    <property type="match status" value="1"/>
</dbReference>
<dbReference type="InterPro" id="IPR010915">
    <property type="entry name" value="PHB_depoly_PhaZ"/>
</dbReference>
<accession>A0A1K0JGM1</accession>
<dbReference type="InterPro" id="IPR009656">
    <property type="entry name" value="PHB_depo_C"/>
</dbReference>